<proteinExistence type="predicted"/>
<organism evidence="1">
    <name type="scientific">Klebsiella pneumoniae</name>
    <dbReference type="NCBI Taxonomy" id="573"/>
    <lineage>
        <taxon>Bacteria</taxon>
        <taxon>Pseudomonadati</taxon>
        <taxon>Pseudomonadota</taxon>
        <taxon>Gammaproteobacteria</taxon>
        <taxon>Enterobacterales</taxon>
        <taxon>Enterobacteriaceae</taxon>
        <taxon>Klebsiella/Raoultella group</taxon>
        <taxon>Klebsiella</taxon>
        <taxon>Klebsiella pneumoniae complex</taxon>
    </lineage>
</organism>
<geneLocation type="plasmid" evidence="1">
    <name>pPUTH1</name>
</geneLocation>
<dbReference type="AlphaFoldDB" id="A0A3G1IE00"/>
<accession>A0A3G1IE00</accession>
<name>A0A3G1IE00_KLEPN</name>
<gene>
    <name evidence="1" type="ORF">pPUTH1_0131</name>
</gene>
<sequence>MAIPVVFDQNTVKFIAAVHQTTQDMNQISSHRAADAAIIHLEDFFICIDNQCIIYTDFTEFVLNNRPPQAVLLAENIANLML</sequence>
<reference evidence="1" key="1">
    <citation type="submission" date="2016-11" db="EMBL/GenBank/DDBJ databases">
        <authorList>
            <person name="Yao B."/>
            <person name="Geng J."/>
        </authorList>
    </citation>
    <scope>NUCLEOTIDE SEQUENCE</scope>
    <source>
        <strain evidence="1">PUTH</strain>
        <plasmid evidence="1">pPUTH1</plasmid>
    </source>
</reference>
<evidence type="ECO:0000313" key="1">
    <source>
        <dbReference type="EMBL" id="ASF89254.1"/>
    </source>
</evidence>
<protein>
    <submittedName>
        <fullName evidence="1">Uncharacterized protein</fullName>
    </submittedName>
</protein>
<keyword evidence="1" id="KW-0614">Plasmid</keyword>
<dbReference type="EMBL" id="KY070306">
    <property type="protein sequence ID" value="ASF89254.1"/>
    <property type="molecule type" value="Genomic_DNA"/>
</dbReference>